<gene>
    <name evidence="1" type="ORF">LCL61_16075</name>
</gene>
<name>A0ACD5BCF4_9PSEU</name>
<organism evidence="1 2">
    <name type="scientific">Amycolatopsis coloradensis</name>
    <dbReference type="NCBI Taxonomy" id="76021"/>
    <lineage>
        <taxon>Bacteria</taxon>
        <taxon>Bacillati</taxon>
        <taxon>Actinomycetota</taxon>
        <taxon>Actinomycetes</taxon>
        <taxon>Pseudonocardiales</taxon>
        <taxon>Pseudonocardiaceae</taxon>
        <taxon>Amycolatopsis</taxon>
    </lineage>
</organism>
<protein>
    <submittedName>
        <fullName evidence="1">Uncharacterized protein</fullName>
    </submittedName>
</protein>
<proteinExistence type="predicted"/>
<accession>A0ACD5BCF4</accession>
<sequence>MHDAVKDVVAGYLANGLSEQDAERLAEELATKLGTAPAALPGSAETGAGLSDESRLADFGESPRRSEPEPFTAVAQMEDVVRWRPDPVDAAGPRTFRAYVDTLVLPEGIYFDKAAVLQLNNNSMAWLRAWAQGLAAEKDSEGRWRYKPKEILALGGEGLFSPHTVTVWIREARGAVVDAGAARAGVGGAHLAPAAAAKKEDVARWRPDPVNAVGPRTLRAYLDTVTLPKGVFFDRTTTKLNDAARDWLQAWVQGMAAEKDSEGRWLYSTGEILALGGEGLLKRRTTQKWISAVRQPVVPAQPLEESGGLGSPAEAPSDRDVVGDAVHGSADRVSRVPEIGDERGGWWWWAFAAVRRGFCPGASVFPRSGYADRVAVSSGAGLDRESWAGACGRCQAERCGEGRRRGVSGERTVRAGR</sequence>
<keyword evidence="2" id="KW-1185">Reference proteome</keyword>
<reference evidence="1" key="1">
    <citation type="submission" date="2023-10" db="EMBL/GenBank/DDBJ databases">
        <title>Whole genome sequencing of actinobacterial strain Amycolatopsis sp. (BCA-696) identifies the underlying plant growth-promoting genes.</title>
        <authorList>
            <person name="Gandham P."/>
            <person name="Vadla N."/>
            <person name="Saji A."/>
            <person name="Srinivas V."/>
            <person name="Ruperao P."/>
            <person name="Selvanayagam S."/>
            <person name="Saxena R.K."/>
            <person name="Rathore A."/>
            <person name="Gopalakrishnan S."/>
            <person name="Thakur V."/>
        </authorList>
    </citation>
    <scope>NUCLEOTIDE SEQUENCE</scope>
    <source>
        <strain evidence="1">BCA-696</strain>
    </source>
</reference>
<evidence type="ECO:0000313" key="1">
    <source>
        <dbReference type="EMBL" id="WYW17068.1"/>
    </source>
</evidence>
<evidence type="ECO:0000313" key="2">
    <source>
        <dbReference type="Proteomes" id="UP001456344"/>
    </source>
</evidence>
<dbReference type="Proteomes" id="UP001456344">
    <property type="component" value="Chromosome"/>
</dbReference>
<dbReference type="EMBL" id="CP150484">
    <property type="protein sequence ID" value="WYW17068.1"/>
    <property type="molecule type" value="Genomic_DNA"/>
</dbReference>